<organism evidence="7 8">
    <name type="scientific">Asbolus verrucosus</name>
    <name type="common">Desert ironclad beetle</name>
    <dbReference type="NCBI Taxonomy" id="1661398"/>
    <lineage>
        <taxon>Eukaryota</taxon>
        <taxon>Metazoa</taxon>
        <taxon>Ecdysozoa</taxon>
        <taxon>Arthropoda</taxon>
        <taxon>Hexapoda</taxon>
        <taxon>Insecta</taxon>
        <taxon>Pterygota</taxon>
        <taxon>Neoptera</taxon>
        <taxon>Endopterygota</taxon>
        <taxon>Coleoptera</taxon>
        <taxon>Polyphaga</taxon>
        <taxon>Cucujiformia</taxon>
        <taxon>Tenebrionidae</taxon>
        <taxon>Pimeliinae</taxon>
        <taxon>Asbolus</taxon>
    </lineage>
</organism>
<dbReference type="PROSITE" id="PS00217">
    <property type="entry name" value="SUGAR_TRANSPORT_2"/>
    <property type="match status" value="1"/>
</dbReference>
<dbReference type="InterPro" id="IPR020846">
    <property type="entry name" value="MFS_dom"/>
</dbReference>
<evidence type="ECO:0000256" key="4">
    <source>
        <dbReference type="ARBA" id="ARBA00023136"/>
    </source>
</evidence>
<accession>A0A482W1A9</accession>
<sequence>MGFFQGSKYSYCTTLAADIIAFIAGTSIGWSSPAIAILESDITRIPLNKRITEEASWIVSLLPLGGVFGPFIFGFFIQTIGRKITVIMIAFPFLIAYLIAAFAKTVWQLYVARILMGIGLGGVFGVVPIFIVEIVEDVNRGLLLASPICFSTLETPYYLIRVNKEEKALESLYYLRRKSRDDLLTELKAIKSHLSEKITQGSLLEIFKTKAFFYSVVLTTLQQYSGATIILYFAKNIFENAGNNIAPEISSIIIALVQFVVSFISLPLIDKCGRRILLLVSYFPFSIDMIGMAGTFWLFASFCKRF</sequence>
<keyword evidence="3 5" id="KW-1133">Transmembrane helix</keyword>
<dbReference type="Pfam" id="PF00083">
    <property type="entry name" value="Sugar_tr"/>
    <property type="match status" value="2"/>
</dbReference>
<feature type="transmembrane region" description="Helical" evidence="5">
    <location>
        <begin position="84"/>
        <end position="103"/>
    </location>
</feature>
<dbReference type="OrthoDB" id="4142200at2759"/>
<comment type="caution">
    <text evidence="7">The sequence shown here is derived from an EMBL/GenBank/DDBJ whole genome shotgun (WGS) entry which is preliminary data.</text>
</comment>
<feature type="transmembrane region" description="Helical" evidence="5">
    <location>
        <begin position="57"/>
        <end position="77"/>
    </location>
</feature>
<feature type="transmembrane region" description="Helical" evidence="5">
    <location>
        <begin position="276"/>
        <end position="300"/>
    </location>
</feature>
<feature type="transmembrane region" description="Helical" evidence="5">
    <location>
        <begin position="109"/>
        <end position="132"/>
    </location>
</feature>
<dbReference type="GO" id="GO:0016020">
    <property type="term" value="C:membrane"/>
    <property type="evidence" value="ECO:0007669"/>
    <property type="project" value="UniProtKB-SubCell"/>
</dbReference>
<evidence type="ECO:0000256" key="2">
    <source>
        <dbReference type="ARBA" id="ARBA00022692"/>
    </source>
</evidence>
<dbReference type="PANTHER" id="PTHR48021">
    <property type="match status" value="1"/>
</dbReference>
<dbReference type="InterPro" id="IPR050549">
    <property type="entry name" value="MFS_Trehalose_Transporter"/>
</dbReference>
<dbReference type="PROSITE" id="PS50850">
    <property type="entry name" value="MFS"/>
    <property type="match status" value="1"/>
</dbReference>
<keyword evidence="2 5" id="KW-0812">Transmembrane</keyword>
<evidence type="ECO:0000313" key="7">
    <source>
        <dbReference type="EMBL" id="RZC38814.1"/>
    </source>
</evidence>
<evidence type="ECO:0000256" key="1">
    <source>
        <dbReference type="ARBA" id="ARBA00004141"/>
    </source>
</evidence>
<dbReference type="Gene3D" id="1.20.1250.20">
    <property type="entry name" value="MFS general substrate transporter like domains"/>
    <property type="match status" value="2"/>
</dbReference>
<dbReference type="GO" id="GO:0022857">
    <property type="term" value="F:transmembrane transporter activity"/>
    <property type="evidence" value="ECO:0007669"/>
    <property type="project" value="InterPro"/>
</dbReference>
<dbReference type="AlphaFoldDB" id="A0A482W1A9"/>
<reference evidence="7 8" key="1">
    <citation type="submission" date="2017-03" db="EMBL/GenBank/DDBJ databases">
        <title>Genome of the blue death feigning beetle - Asbolus verrucosus.</title>
        <authorList>
            <person name="Rider S.D."/>
        </authorList>
    </citation>
    <scope>NUCLEOTIDE SEQUENCE [LARGE SCALE GENOMIC DNA]</scope>
    <source>
        <strain evidence="7">Butters</strain>
        <tissue evidence="7">Head and leg muscle</tissue>
    </source>
</reference>
<evidence type="ECO:0000259" key="6">
    <source>
        <dbReference type="PROSITE" id="PS50850"/>
    </source>
</evidence>
<dbReference type="STRING" id="1661398.A0A482W1A9"/>
<dbReference type="InterPro" id="IPR036259">
    <property type="entry name" value="MFS_trans_sf"/>
</dbReference>
<feature type="transmembrane region" description="Helical" evidence="5">
    <location>
        <begin position="12"/>
        <end position="37"/>
    </location>
</feature>
<gene>
    <name evidence="7" type="ORF">BDFB_011627</name>
</gene>
<dbReference type="PANTHER" id="PTHR48021:SF47">
    <property type="entry name" value="GH17672P"/>
    <property type="match status" value="1"/>
</dbReference>
<dbReference type="EMBL" id="QDEB01039906">
    <property type="protein sequence ID" value="RZC38814.1"/>
    <property type="molecule type" value="Genomic_DNA"/>
</dbReference>
<feature type="transmembrane region" description="Helical" evidence="5">
    <location>
        <begin position="211"/>
        <end position="234"/>
    </location>
</feature>
<dbReference type="Proteomes" id="UP000292052">
    <property type="component" value="Unassembled WGS sequence"/>
</dbReference>
<evidence type="ECO:0000256" key="3">
    <source>
        <dbReference type="ARBA" id="ARBA00022989"/>
    </source>
</evidence>
<dbReference type="SUPFAM" id="SSF103473">
    <property type="entry name" value="MFS general substrate transporter"/>
    <property type="match status" value="1"/>
</dbReference>
<evidence type="ECO:0000256" key="5">
    <source>
        <dbReference type="SAM" id="Phobius"/>
    </source>
</evidence>
<comment type="subcellular location">
    <subcellularLocation>
        <location evidence="1">Membrane</location>
        <topology evidence="1">Multi-pass membrane protein</topology>
    </subcellularLocation>
</comment>
<evidence type="ECO:0000313" key="8">
    <source>
        <dbReference type="Proteomes" id="UP000292052"/>
    </source>
</evidence>
<name>A0A482W1A9_ASBVE</name>
<feature type="transmembrane region" description="Helical" evidence="5">
    <location>
        <begin position="249"/>
        <end position="269"/>
    </location>
</feature>
<proteinExistence type="predicted"/>
<keyword evidence="8" id="KW-1185">Reference proteome</keyword>
<protein>
    <submittedName>
        <fullName evidence="7">Sugar tr and/or MFS 1 domain containing protein</fullName>
    </submittedName>
</protein>
<dbReference type="InterPro" id="IPR005828">
    <property type="entry name" value="MFS_sugar_transport-like"/>
</dbReference>
<feature type="domain" description="Major facilitator superfamily (MFS) profile" evidence="6">
    <location>
        <begin position="13"/>
        <end position="306"/>
    </location>
</feature>
<dbReference type="InterPro" id="IPR005829">
    <property type="entry name" value="Sugar_transporter_CS"/>
</dbReference>
<keyword evidence="4 5" id="KW-0472">Membrane</keyword>